<evidence type="ECO:0000256" key="2">
    <source>
        <dbReference type="ARBA" id="ARBA00006576"/>
    </source>
</evidence>
<dbReference type="EMBL" id="AVOT02000358">
    <property type="protein sequence ID" value="MBW0462483.1"/>
    <property type="molecule type" value="Genomic_DNA"/>
</dbReference>
<dbReference type="CDD" id="cd01286">
    <property type="entry name" value="deoxycytidylate_deaminase"/>
    <property type="match status" value="1"/>
</dbReference>
<reference evidence="11" key="1">
    <citation type="submission" date="2021-03" db="EMBL/GenBank/DDBJ databases">
        <title>Draft genome sequence of rust myrtle Austropuccinia psidii MF-1, a brazilian biotype.</title>
        <authorList>
            <person name="Quecine M.C."/>
            <person name="Pachon D.M.R."/>
            <person name="Bonatelli M.L."/>
            <person name="Correr F.H."/>
            <person name="Franceschini L.M."/>
            <person name="Leite T.F."/>
            <person name="Margarido G.R.A."/>
            <person name="Almeida C.A."/>
            <person name="Ferrarezi J.A."/>
            <person name="Labate C.A."/>
        </authorList>
    </citation>
    <scope>NUCLEOTIDE SEQUENCE</scope>
    <source>
        <strain evidence="11">MF-1</strain>
    </source>
</reference>
<dbReference type="InterPro" id="IPR002125">
    <property type="entry name" value="CMP_dCMP_dom"/>
</dbReference>
<evidence type="ECO:0000256" key="5">
    <source>
        <dbReference type="ARBA" id="ARBA00022801"/>
    </source>
</evidence>
<proteinExistence type="inferred from homology"/>
<dbReference type="GO" id="GO:0004132">
    <property type="term" value="F:dCMP deaminase activity"/>
    <property type="evidence" value="ECO:0007669"/>
    <property type="project" value="UniProtKB-EC"/>
</dbReference>
<evidence type="ECO:0000256" key="8">
    <source>
        <dbReference type="ARBA" id="ARBA00041763"/>
    </source>
</evidence>
<dbReference type="OrthoDB" id="6710946at2759"/>
<organism evidence="11 12">
    <name type="scientific">Austropuccinia psidii MF-1</name>
    <dbReference type="NCBI Taxonomy" id="1389203"/>
    <lineage>
        <taxon>Eukaryota</taxon>
        <taxon>Fungi</taxon>
        <taxon>Dikarya</taxon>
        <taxon>Basidiomycota</taxon>
        <taxon>Pucciniomycotina</taxon>
        <taxon>Pucciniomycetes</taxon>
        <taxon>Pucciniales</taxon>
        <taxon>Sphaerophragmiaceae</taxon>
        <taxon>Austropuccinia</taxon>
    </lineage>
</organism>
<dbReference type="InterPro" id="IPR015517">
    <property type="entry name" value="dCMP_deaminase-rel"/>
</dbReference>
<dbReference type="PANTHER" id="PTHR11086:SF18">
    <property type="entry name" value="DEOXYCYTIDYLATE DEAMINASE"/>
    <property type="match status" value="1"/>
</dbReference>
<dbReference type="Proteomes" id="UP000765509">
    <property type="component" value="Unassembled WGS sequence"/>
</dbReference>
<dbReference type="AlphaFoldDB" id="A0A9Q3BC07"/>
<accession>A0A9Q3BC07</accession>
<evidence type="ECO:0000256" key="6">
    <source>
        <dbReference type="ARBA" id="ARBA00022833"/>
    </source>
</evidence>
<dbReference type="FunFam" id="3.40.140.10:FF:000035">
    <property type="entry name" value="dCMP deaminase"/>
    <property type="match status" value="1"/>
</dbReference>
<comment type="caution">
    <text evidence="11">The sequence shown here is derived from an EMBL/GenBank/DDBJ whole genome shotgun (WGS) entry which is preliminary data.</text>
</comment>
<keyword evidence="12" id="KW-1185">Reference proteome</keyword>
<dbReference type="InterPro" id="IPR016192">
    <property type="entry name" value="APOBEC/CMP_deaminase_Zn-bd"/>
</dbReference>
<evidence type="ECO:0000256" key="7">
    <source>
        <dbReference type="ARBA" id="ARBA00038938"/>
    </source>
</evidence>
<dbReference type="PANTHER" id="PTHR11086">
    <property type="entry name" value="DEOXYCYTIDYLATE DEAMINASE-RELATED"/>
    <property type="match status" value="1"/>
</dbReference>
<evidence type="ECO:0000259" key="10">
    <source>
        <dbReference type="PROSITE" id="PS51747"/>
    </source>
</evidence>
<comment type="similarity">
    <text evidence="2">Belongs to the cytidine and deoxycytidylate deaminase family.</text>
</comment>
<keyword evidence="4" id="KW-0545">Nucleotide biosynthesis</keyword>
<evidence type="ECO:0000313" key="12">
    <source>
        <dbReference type="Proteomes" id="UP000765509"/>
    </source>
</evidence>
<evidence type="ECO:0000256" key="1">
    <source>
        <dbReference type="ARBA" id="ARBA00001947"/>
    </source>
</evidence>
<keyword evidence="6" id="KW-0862">Zinc</keyword>
<feature type="domain" description="CMP/dCMP-type deaminase" evidence="10">
    <location>
        <begin position="275"/>
        <end position="425"/>
    </location>
</feature>
<dbReference type="GO" id="GO:0008270">
    <property type="term" value="F:zinc ion binding"/>
    <property type="evidence" value="ECO:0007669"/>
    <property type="project" value="InterPro"/>
</dbReference>
<name>A0A9Q3BC07_9BASI</name>
<dbReference type="PROSITE" id="PS51747">
    <property type="entry name" value="CYT_DCMP_DEAMINASES_2"/>
    <property type="match status" value="1"/>
</dbReference>
<evidence type="ECO:0000313" key="11">
    <source>
        <dbReference type="EMBL" id="MBW0462483.1"/>
    </source>
</evidence>
<protein>
    <recommendedName>
        <fullName evidence="9">Deoxycytidylate deaminase</fullName>
        <ecNumber evidence="7">3.5.4.12</ecNumber>
    </recommendedName>
    <alternativeName>
        <fullName evidence="8">dCMP deaminase</fullName>
    </alternativeName>
</protein>
<dbReference type="GO" id="GO:0009165">
    <property type="term" value="P:nucleotide biosynthetic process"/>
    <property type="evidence" value="ECO:0007669"/>
    <property type="project" value="UniProtKB-KW"/>
</dbReference>
<dbReference type="Gene3D" id="3.40.140.10">
    <property type="entry name" value="Cytidine Deaminase, domain 2"/>
    <property type="match status" value="1"/>
</dbReference>
<gene>
    <name evidence="11" type="ORF">O181_002198</name>
</gene>
<keyword evidence="3" id="KW-0479">Metal-binding</keyword>
<dbReference type="EC" id="3.5.4.12" evidence="7"/>
<keyword evidence="5" id="KW-0378">Hydrolase</keyword>
<dbReference type="InterPro" id="IPR035105">
    <property type="entry name" value="Deoxycytidylate_deaminase_dom"/>
</dbReference>
<dbReference type="PROSITE" id="PS00903">
    <property type="entry name" value="CYT_DCMP_DEAMINASES_1"/>
    <property type="match status" value="1"/>
</dbReference>
<evidence type="ECO:0000256" key="4">
    <source>
        <dbReference type="ARBA" id="ARBA00022727"/>
    </source>
</evidence>
<evidence type="ECO:0000256" key="9">
    <source>
        <dbReference type="ARBA" id="ARBA00071582"/>
    </source>
</evidence>
<dbReference type="Pfam" id="PF00383">
    <property type="entry name" value="dCMP_cyt_deam_1"/>
    <property type="match status" value="1"/>
</dbReference>
<dbReference type="InterPro" id="IPR016193">
    <property type="entry name" value="Cytidine_deaminase-like"/>
</dbReference>
<sequence length="441" mass="49026">MYRVSADNPRDLLELVYPAPRGEAESLDASGQLIAHNNDKEANLFLGSFIRDAFYPQVHRFVSWLGILRRIQEGGMLIALVGAQATGKRTIVEFLIKTHFFTRVSIAQSSDSDSDSDLVSSAHLRFATAEELLNFATSNWTHDLVTTDLRSEASIKPFSKRPWVAFVFVQSRLIDRWKRKFSLSSANNITLEEFIIEDDIAHFGNRPDQEPLSSSDSVLSISRGLNGCKLYDSTPLNALMPYVTYSFNNDLSVSDLLRSITRIHLPNIRASIRPTWDSYFISLSDLASLRSNCMKRRVGAVLVTSDNRVLSTGYNGTPRGMKNCNEGGCRRCNGGNYSSTQLSTSSVPACGMNLEECLCLHAEENALLEAGRDRITNSTLYCNTCPCLRCSVKIVQCGVKEVVYSQSYSMDLATTQIFLEAGVKLRQIDSTFKVSAHACSQ</sequence>
<dbReference type="GO" id="GO:0005737">
    <property type="term" value="C:cytoplasm"/>
    <property type="evidence" value="ECO:0007669"/>
    <property type="project" value="TreeGrafter"/>
</dbReference>
<comment type="cofactor">
    <cofactor evidence="1">
        <name>Zn(2+)</name>
        <dbReference type="ChEBI" id="CHEBI:29105"/>
    </cofactor>
</comment>
<dbReference type="SUPFAM" id="SSF53927">
    <property type="entry name" value="Cytidine deaminase-like"/>
    <property type="match status" value="1"/>
</dbReference>
<evidence type="ECO:0000256" key="3">
    <source>
        <dbReference type="ARBA" id="ARBA00022723"/>
    </source>
</evidence>